<dbReference type="PROSITE" id="PS51192">
    <property type="entry name" value="HELICASE_ATP_BIND_1"/>
    <property type="match status" value="1"/>
</dbReference>
<feature type="domain" description="Helicase C-terminal" evidence="6">
    <location>
        <begin position="483"/>
        <end position="643"/>
    </location>
</feature>
<evidence type="ECO:0000256" key="4">
    <source>
        <dbReference type="ARBA" id="ARBA00022840"/>
    </source>
</evidence>
<dbReference type="InterPro" id="IPR014001">
    <property type="entry name" value="Helicase_ATP-bd"/>
</dbReference>
<protein>
    <submittedName>
        <fullName evidence="7">Superfamily II DNA or RNA helicase</fullName>
    </submittedName>
</protein>
<dbReference type="Pfam" id="PF00271">
    <property type="entry name" value="Helicase_C"/>
    <property type="match status" value="1"/>
</dbReference>
<dbReference type="GO" id="GO:0004386">
    <property type="term" value="F:helicase activity"/>
    <property type="evidence" value="ECO:0007669"/>
    <property type="project" value="UniProtKB-KW"/>
</dbReference>
<keyword evidence="3 7" id="KW-0347">Helicase</keyword>
<dbReference type="Pfam" id="PF00176">
    <property type="entry name" value="SNF2-rel_dom"/>
    <property type="match status" value="1"/>
</dbReference>
<keyword evidence="4" id="KW-0067">ATP-binding</keyword>
<dbReference type="SMART" id="SM00490">
    <property type="entry name" value="HELICc"/>
    <property type="match status" value="1"/>
</dbReference>
<sequence>MRLEELAAGQRVNGITGAGVELVATSWIGGDFLEVTYRDAAGGIGEAFLDRTHESNLALDTGRDDTFGADAGEWKLGVEALRIKHAALIDPMLAVSNSALQPLPHQITAVYGELLPRTPLRYLLADDPGAGKTIMCGLYIKELLLRGELERCLVVAPGSLVDQWQDELWEKFGLKFSVLSREGLQGAVAGTYFDDNPLLIARMDMLKRDEDLQEDLDAIDWDLVVVDEAHRMSAKWGRDGLDRTKRYALGQLLGRRARNFLLMTATPHSGDPEAFRIFLALLDEDRFGGRPTGSTLTPGNDVMRRMLKEDLLTMEGRPLFPPRKAYTVRYRLSSVEQELYDEVGEYVRQGMVSVERIREGDRRRATNLGFALIVLQRRLASSPEAIWRSLQRRRAKLGGLRDELAERGEAFWEQATIRLPGSWSDDPTMEATAEEEAFADEAVERISAAETLGELDVELSQLDRLIPLARRARESGTDQKWLELRGILESAQMTDDSQGHPRKIIVFTEHKDTLSYLRGRITALPGRAEAVVEIHGAMDMRERRRVQHRFTQDPNTTVLLATDAAGEGLNLQAAHLMVNYDLPWNPNRIEQRFGRIHRIGQKETCHLWSLVAEDTREGAVFIRLLEKMEEQAASLGGKVYDVLGETFEGEPLERLLARAVREGEGARRHLERIIDARVGDELPRLLEQRALYREVLLPVDIEGARRRADLGQRTRLQPHLASAWFAESVHVLGGRVQLRADGTAEVLRVPEVVRERARAGTVLNARYGNVRFAPEQEQPATAGGTVLGPGSPLFDALADTVAERYASSSVSGTLLIDPTGRDDSTRLLAAVGHEIVDGRAVSTALSRRFEIVEIDESAAGAAAGLRHLDYRAATDQELTQLLGMRGTAFVDPVSLAMRWAVSHLVAEHTTDVRNSHGAATERRREAINDRLRNLSPSDPVAGRLRHRLERLAEEAQIVSRRPRIHAVALVVPASVFGITPQVDSVASLEVATARTVRDLEEQGLAATSTEVGAVQVDRGGETVWIDVRVGDGAGHRLRMARSDVIQGANLGGRYRLALVDRGDIRYVAAPYGRLRLDKYHQHEFDLVWSSVWRDGSRDLDGKKAL</sequence>
<dbReference type="Gene3D" id="3.40.50.300">
    <property type="entry name" value="P-loop containing nucleotide triphosphate hydrolases"/>
    <property type="match status" value="1"/>
</dbReference>
<evidence type="ECO:0000259" key="5">
    <source>
        <dbReference type="PROSITE" id="PS51192"/>
    </source>
</evidence>
<gene>
    <name evidence="7" type="ORF">BJ988_005284</name>
</gene>
<evidence type="ECO:0000313" key="7">
    <source>
        <dbReference type="EMBL" id="NYI80636.1"/>
    </source>
</evidence>
<dbReference type="InterPro" id="IPR038718">
    <property type="entry name" value="SNF2-like_sf"/>
</dbReference>
<accession>A0A7Z0DRV4</accession>
<dbReference type="GO" id="GO:0005524">
    <property type="term" value="F:ATP binding"/>
    <property type="evidence" value="ECO:0007669"/>
    <property type="project" value="UniProtKB-KW"/>
</dbReference>
<proteinExistence type="predicted"/>
<dbReference type="InterPro" id="IPR027417">
    <property type="entry name" value="P-loop_NTPase"/>
</dbReference>
<dbReference type="Gene3D" id="3.40.50.10810">
    <property type="entry name" value="Tandem AAA-ATPase domain"/>
    <property type="match status" value="1"/>
</dbReference>
<dbReference type="RefSeq" id="WP_179660805.1">
    <property type="nucleotide sequence ID" value="NZ_JACBZR010000001.1"/>
</dbReference>
<reference evidence="7 8" key="1">
    <citation type="submission" date="2020-07" db="EMBL/GenBank/DDBJ databases">
        <title>Sequencing the genomes of 1000 actinobacteria strains.</title>
        <authorList>
            <person name="Klenk H.-P."/>
        </authorList>
    </citation>
    <scope>NUCLEOTIDE SEQUENCE [LARGE SCALE GENOMIC DNA]</scope>
    <source>
        <strain evidence="7 8">DSM 26487</strain>
    </source>
</reference>
<name>A0A7Z0DRV4_9ACTN</name>
<dbReference type="GO" id="GO:0016787">
    <property type="term" value="F:hydrolase activity"/>
    <property type="evidence" value="ECO:0007669"/>
    <property type="project" value="UniProtKB-KW"/>
</dbReference>
<dbReference type="InterPro" id="IPR001650">
    <property type="entry name" value="Helicase_C-like"/>
</dbReference>
<dbReference type="PROSITE" id="PS51194">
    <property type="entry name" value="HELICASE_CTER"/>
    <property type="match status" value="1"/>
</dbReference>
<organism evidence="7 8">
    <name type="scientific">Nocardioides panzhihuensis</name>
    <dbReference type="NCBI Taxonomy" id="860243"/>
    <lineage>
        <taxon>Bacteria</taxon>
        <taxon>Bacillati</taxon>
        <taxon>Actinomycetota</taxon>
        <taxon>Actinomycetes</taxon>
        <taxon>Propionibacteriales</taxon>
        <taxon>Nocardioidaceae</taxon>
        <taxon>Nocardioides</taxon>
    </lineage>
</organism>
<dbReference type="InterPro" id="IPR049730">
    <property type="entry name" value="SNF2/RAD54-like_C"/>
</dbReference>
<keyword evidence="2" id="KW-0378">Hydrolase</keyword>
<evidence type="ECO:0000259" key="6">
    <source>
        <dbReference type="PROSITE" id="PS51194"/>
    </source>
</evidence>
<dbReference type="AlphaFoldDB" id="A0A7Z0DRV4"/>
<evidence type="ECO:0000313" key="8">
    <source>
        <dbReference type="Proteomes" id="UP000564496"/>
    </source>
</evidence>
<dbReference type="InterPro" id="IPR057342">
    <property type="entry name" value="DEXDc_RapA"/>
</dbReference>
<dbReference type="SUPFAM" id="SSF52540">
    <property type="entry name" value="P-loop containing nucleoside triphosphate hydrolases"/>
    <property type="match status" value="2"/>
</dbReference>
<comment type="caution">
    <text evidence="7">The sequence shown here is derived from an EMBL/GenBank/DDBJ whole genome shotgun (WGS) entry which is preliminary data.</text>
</comment>
<dbReference type="CDD" id="cd18011">
    <property type="entry name" value="DEXDc_RapA"/>
    <property type="match status" value="1"/>
</dbReference>
<evidence type="ECO:0000256" key="2">
    <source>
        <dbReference type="ARBA" id="ARBA00022801"/>
    </source>
</evidence>
<dbReference type="PANTHER" id="PTHR45766">
    <property type="entry name" value="DNA ANNEALING HELICASE AND ENDONUCLEASE ZRANB3 FAMILY MEMBER"/>
    <property type="match status" value="1"/>
</dbReference>
<feature type="domain" description="Helicase ATP-binding" evidence="5">
    <location>
        <begin position="113"/>
        <end position="285"/>
    </location>
</feature>
<dbReference type="SMART" id="SM00487">
    <property type="entry name" value="DEXDc"/>
    <property type="match status" value="1"/>
</dbReference>
<evidence type="ECO:0000256" key="1">
    <source>
        <dbReference type="ARBA" id="ARBA00022741"/>
    </source>
</evidence>
<keyword evidence="8" id="KW-1185">Reference proteome</keyword>
<dbReference type="InterPro" id="IPR000330">
    <property type="entry name" value="SNF2_N"/>
</dbReference>
<dbReference type="CDD" id="cd18793">
    <property type="entry name" value="SF2_C_SNF"/>
    <property type="match status" value="1"/>
</dbReference>
<evidence type="ECO:0000256" key="3">
    <source>
        <dbReference type="ARBA" id="ARBA00022806"/>
    </source>
</evidence>
<keyword evidence="1" id="KW-0547">Nucleotide-binding</keyword>
<dbReference type="Proteomes" id="UP000564496">
    <property type="component" value="Unassembled WGS sequence"/>
</dbReference>
<dbReference type="EMBL" id="JACBZR010000001">
    <property type="protein sequence ID" value="NYI80636.1"/>
    <property type="molecule type" value="Genomic_DNA"/>
</dbReference>
<dbReference type="PANTHER" id="PTHR45766:SF6">
    <property type="entry name" value="SWI_SNF-RELATED MATRIX-ASSOCIATED ACTIN-DEPENDENT REGULATOR OF CHROMATIN SUBFAMILY A-LIKE PROTEIN 1"/>
    <property type="match status" value="1"/>
</dbReference>